<dbReference type="FunFam" id="2.40.20.10:FF:000025">
    <property type="entry name" value="Plasminogen"/>
    <property type="match status" value="1"/>
</dbReference>
<dbReference type="CDD" id="cd00108">
    <property type="entry name" value="KR"/>
    <property type="match status" value="1"/>
</dbReference>
<feature type="compositionally biased region" description="Polar residues" evidence="3">
    <location>
        <begin position="549"/>
        <end position="564"/>
    </location>
</feature>
<evidence type="ECO:0000313" key="8">
    <source>
        <dbReference type="Proteomes" id="UP000838412"/>
    </source>
</evidence>
<accession>A0A8J9Z0U3</accession>
<gene>
    <name evidence="7" type="primary">LPA</name>
    <name evidence="7" type="ORF">BLAG_LOCUS7587</name>
</gene>
<feature type="region of interest" description="Disordered" evidence="3">
    <location>
        <begin position="549"/>
        <end position="613"/>
    </location>
</feature>
<keyword evidence="4" id="KW-0812">Transmembrane</keyword>
<dbReference type="SMART" id="SM00130">
    <property type="entry name" value="KR"/>
    <property type="match status" value="1"/>
</dbReference>
<feature type="region of interest" description="Disordered" evidence="3">
    <location>
        <begin position="507"/>
        <end position="526"/>
    </location>
</feature>
<dbReference type="Pfam" id="PF00051">
    <property type="entry name" value="Kringle"/>
    <property type="match status" value="1"/>
</dbReference>
<dbReference type="InterPro" id="IPR013806">
    <property type="entry name" value="Kringle-like"/>
</dbReference>
<dbReference type="InterPro" id="IPR038178">
    <property type="entry name" value="Kringle_sf"/>
</dbReference>
<dbReference type="Gene3D" id="2.40.20.10">
    <property type="entry name" value="Plasminogen Kringle 4"/>
    <property type="match status" value="1"/>
</dbReference>
<dbReference type="PRINTS" id="PR00018">
    <property type="entry name" value="KRINGLE"/>
</dbReference>
<organism evidence="7 8">
    <name type="scientific">Branchiostoma lanceolatum</name>
    <name type="common">Common lancelet</name>
    <name type="synonym">Amphioxus lanceolatum</name>
    <dbReference type="NCBI Taxonomy" id="7740"/>
    <lineage>
        <taxon>Eukaryota</taxon>
        <taxon>Metazoa</taxon>
        <taxon>Chordata</taxon>
        <taxon>Cephalochordata</taxon>
        <taxon>Leptocardii</taxon>
        <taxon>Amphioxiformes</taxon>
        <taxon>Branchiostomatidae</taxon>
        <taxon>Branchiostoma</taxon>
    </lineage>
</organism>
<keyword evidence="8" id="KW-1185">Reference proteome</keyword>
<feature type="domain" description="Kringle" evidence="6">
    <location>
        <begin position="21"/>
        <end position="101"/>
    </location>
</feature>
<dbReference type="PROSITE" id="PS00021">
    <property type="entry name" value="KRINGLE_1"/>
    <property type="match status" value="1"/>
</dbReference>
<reference evidence="7" key="1">
    <citation type="submission" date="2022-01" db="EMBL/GenBank/DDBJ databases">
        <authorList>
            <person name="Braso-Vives M."/>
        </authorList>
    </citation>
    <scope>NUCLEOTIDE SEQUENCE</scope>
</reference>
<feature type="transmembrane region" description="Helical" evidence="4">
    <location>
        <begin position="456"/>
        <end position="477"/>
    </location>
</feature>
<feature type="region of interest" description="Disordered" evidence="3">
    <location>
        <begin position="45"/>
        <end position="67"/>
    </location>
</feature>
<dbReference type="PANTHER" id="PTHR36695:SF12">
    <property type="entry name" value="AGAP008648-PA"/>
    <property type="match status" value="1"/>
</dbReference>
<proteinExistence type="predicted"/>
<evidence type="ECO:0000256" key="3">
    <source>
        <dbReference type="SAM" id="MobiDB-lite"/>
    </source>
</evidence>
<keyword evidence="2" id="KW-1015">Disulfide bond</keyword>
<dbReference type="Pfam" id="PF12248">
    <property type="entry name" value="Methyltransf_FA"/>
    <property type="match status" value="1"/>
</dbReference>
<keyword evidence="4" id="KW-0472">Membrane</keyword>
<dbReference type="EMBL" id="OV696699">
    <property type="protein sequence ID" value="CAH1245161.1"/>
    <property type="molecule type" value="Genomic_DNA"/>
</dbReference>
<dbReference type="InterPro" id="IPR018056">
    <property type="entry name" value="Kringle_CS"/>
</dbReference>
<dbReference type="SUPFAM" id="SSF57440">
    <property type="entry name" value="Kringle-like"/>
    <property type="match status" value="1"/>
</dbReference>
<evidence type="ECO:0000313" key="7">
    <source>
        <dbReference type="EMBL" id="CAH1245161.1"/>
    </source>
</evidence>
<keyword evidence="1" id="KW-0420">Kringle</keyword>
<protein>
    <submittedName>
        <fullName evidence="7">LPA protein</fullName>
    </submittedName>
</protein>
<dbReference type="PANTHER" id="PTHR36695">
    <property type="entry name" value="AGAP008648-PA"/>
    <property type="match status" value="1"/>
</dbReference>
<evidence type="ECO:0000256" key="1">
    <source>
        <dbReference type="ARBA" id="ARBA00022572"/>
    </source>
</evidence>
<keyword evidence="4" id="KW-1133">Transmembrane helix</keyword>
<name>A0A8J9Z0U3_BRALA</name>
<evidence type="ECO:0000256" key="5">
    <source>
        <dbReference type="SAM" id="SignalP"/>
    </source>
</evidence>
<dbReference type="InterPro" id="IPR022041">
    <property type="entry name" value="Methyltransf_FA"/>
</dbReference>
<evidence type="ECO:0000256" key="4">
    <source>
        <dbReference type="SAM" id="Phobius"/>
    </source>
</evidence>
<feature type="compositionally biased region" description="Low complexity" evidence="3">
    <location>
        <begin position="566"/>
        <end position="596"/>
    </location>
</feature>
<dbReference type="InterPro" id="IPR000001">
    <property type="entry name" value="Kringle"/>
</dbReference>
<evidence type="ECO:0000256" key="2">
    <source>
        <dbReference type="ARBA" id="ARBA00023157"/>
    </source>
</evidence>
<sequence length="613" mass="67167">MPDLWTAFVVLLFFVVGQSSGDCQAGDGSYRGTVSVTRTNKTCQRWDSQTPHSHNKTPANHPSSGLEQNYCRNPDGERGVWCYTTDPGTRWEYCDVPVCAAIENRGYASLGCWKDESDRAIPILEGTDPRLDGQYRERDNAIEKCFEVALSRGFPVFSVQHGGQCFGSADGLNTYNKHGPSSDCEGDGEGGAWANEVYQIIGGYRSLGCWTDSADRAIATLEGTDPRLDGTYQERSDPVEKCYQVALSRGFTVFAVQNGGWCAGSDSGRQNYNKYGPSTACAADGEGGPWANEVYEILGGCLNRSTDDQYLYRWDLAAIRDSSPFIFGVQANNDVHVALSSQNYNLDDMYEIVIGGWNNTKSAIRRSKGGTDRAFNTTPGILSSTETRGFWIAWTVDGSISVGRQEETRPFLQWTDPDPLEVAYAGYTTGWGSTGEWRFCPSVLQRRTEPEPSSSGGLNGFHILGIFLGVVMFMFCLQNGKHRLQNNNCQINRSLFCRQRPEQNQQNTNVNAVYDDPPSYPEVSGGSLQDINVDADRVSFISLPLGTLSGNASADTESQRVDNTVSDDPPSYPEVSSSVVQVEPASSEDPPSYAHASSDDPPPPSYDDALNMT</sequence>
<dbReference type="OrthoDB" id="5949754at2759"/>
<dbReference type="AlphaFoldDB" id="A0A8J9Z0U3"/>
<feature type="chain" id="PRO_5035462756" evidence="5">
    <location>
        <begin position="22"/>
        <end position="613"/>
    </location>
</feature>
<feature type="signal peptide" evidence="5">
    <location>
        <begin position="1"/>
        <end position="21"/>
    </location>
</feature>
<evidence type="ECO:0000259" key="6">
    <source>
        <dbReference type="SMART" id="SM00130"/>
    </source>
</evidence>
<dbReference type="Proteomes" id="UP000838412">
    <property type="component" value="Chromosome 14"/>
</dbReference>
<keyword evidence="5" id="KW-0732">Signal</keyword>